<evidence type="ECO:0000256" key="1">
    <source>
        <dbReference type="ARBA" id="ARBA00022553"/>
    </source>
</evidence>
<keyword evidence="2" id="KW-0902">Two-component regulatory system</keyword>
<dbReference type="SUPFAM" id="SSF52172">
    <property type="entry name" value="CheY-like"/>
    <property type="match status" value="1"/>
</dbReference>
<feature type="domain" description="Response regulatory" evidence="5">
    <location>
        <begin position="84"/>
        <end position="200"/>
    </location>
</feature>
<reference evidence="6 7" key="1">
    <citation type="submission" date="2020-02" db="EMBL/GenBank/DDBJ databases">
        <title>Ideonella bacterium strain TBM-1.</title>
        <authorList>
            <person name="Chen W.-M."/>
        </authorList>
    </citation>
    <scope>NUCLEOTIDE SEQUENCE [LARGE SCALE GENOMIC DNA]</scope>
    <source>
        <strain evidence="6 7">TBM-1</strain>
    </source>
</reference>
<dbReference type="SMART" id="SM00448">
    <property type="entry name" value="REC"/>
    <property type="match status" value="1"/>
</dbReference>
<dbReference type="Pfam" id="PF00072">
    <property type="entry name" value="Response_reg"/>
    <property type="match status" value="1"/>
</dbReference>
<proteinExistence type="predicted"/>
<keyword evidence="7" id="KW-1185">Reference proteome</keyword>
<accession>A0A7C9PHV7</accession>
<evidence type="ECO:0000313" key="7">
    <source>
        <dbReference type="Proteomes" id="UP000484255"/>
    </source>
</evidence>
<sequence length="218" mass="22597">LALAGCRGLDANALTRRQLLQAVQGLWLEGAAPPPAPVAAPPAQEAQEAEEAEEAAEAAEAATPAAPLAEGAVAPLAPPASRPRVLVAEDNEANQKVIRFQLGKLGYPAEVASDGEQALALWRQGGFDLLLTDLHMPRLDGYQLTAALRALPGGQDLPIIALTANALGGEAERCLAAGMSDYLSKPTRLPVLQAMLEKWLDAKASSPPAAPAPGQRDD</sequence>
<comment type="caution">
    <text evidence="6">The sequence shown here is derived from an EMBL/GenBank/DDBJ whole genome shotgun (WGS) entry which is preliminary data.</text>
</comment>
<keyword evidence="1 3" id="KW-0597">Phosphoprotein</keyword>
<dbReference type="PANTHER" id="PTHR45339">
    <property type="entry name" value="HYBRID SIGNAL TRANSDUCTION HISTIDINE KINASE J"/>
    <property type="match status" value="1"/>
</dbReference>
<name>A0A7C9PHV7_9BURK</name>
<dbReference type="InterPro" id="IPR011006">
    <property type="entry name" value="CheY-like_superfamily"/>
</dbReference>
<gene>
    <name evidence="6" type="ORF">G3A44_10580</name>
</gene>
<evidence type="ECO:0000259" key="5">
    <source>
        <dbReference type="PROSITE" id="PS50110"/>
    </source>
</evidence>
<dbReference type="RefSeq" id="WP_163457477.1">
    <property type="nucleotide sequence ID" value="NZ_JAAGOH010000010.1"/>
</dbReference>
<evidence type="ECO:0000256" key="2">
    <source>
        <dbReference type="ARBA" id="ARBA00023012"/>
    </source>
</evidence>
<dbReference type="PANTHER" id="PTHR45339:SF1">
    <property type="entry name" value="HYBRID SIGNAL TRANSDUCTION HISTIDINE KINASE J"/>
    <property type="match status" value="1"/>
</dbReference>
<dbReference type="Proteomes" id="UP000484255">
    <property type="component" value="Unassembled WGS sequence"/>
</dbReference>
<evidence type="ECO:0000313" key="6">
    <source>
        <dbReference type="EMBL" id="NDY91631.1"/>
    </source>
</evidence>
<feature type="compositionally biased region" description="Acidic residues" evidence="4">
    <location>
        <begin position="47"/>
        <end position="57"/>
    </location>
</feature>
<organism evidence="6 7">
    <name type="scientific">Ideonella livida</name>
    <dbReference type="NCBI Taxonomy" id="2707176"/>
    <lineage>
        <taxon>Bacteria</taxon>
        <taxon>Pseudomonadati</taxon>
        <taxon>Pseudomonadota</taxon>
        <taxon>Betaproteobacteria</taxon>
        <taxon>Burkholderiales</taxon>
        <taxon>Sphaerotilaceae</taxon>
        <taxon>Ideonella</taxon>
    </lineage>
</organism>
<feature type="region of interest" description="Disordered" evidence="4">
    <location>
        <begin position="33"/>
        <end position="64"/>
    </location>
</feature>
<evidence type="ECO:0000256" key="4">
    <source>
        <dbReference type="SAM" id="MobiDB-lite"/>
    </source>
</evidence>
<dbReference type="Gene3D" id="3.40.50.2300">
    <property type="match status" value="1"/>
</dbReference>
<protein>
    <submittedName>
        <fullName evidence="6">Response regulator</fullName>
    </submittedName>
</protein>
<feature type="non-terminal residue" evidence="6">
    <location>
        <position position="1"/>
    </location>
</feature>
<feature type="modified residue" description="4-aspartylphosphate" evidence="3">
    <location>
        <position position="133"/>
    </location>
</feature>
<dbReference type="CDD" id="cd17546">
    <property type="entry name" value="REC_hyHK_CKI1_RcsC-like"/>
    <property type="match status" value="1"/>
</dbReference>
<dbReference type="EMBL" id="JAAGOH010000010">
    <property type="protein sequence ID" value="NDY91631.1"/>
    <property type="molecule type" value="Genomic_DNA"/>
</dbReference>
<dbReference type="GO" id="GO:0000160">
    <property type="term" value="P:phosphorelay signal transduction system"/>
    <property type="evidence" value="ECO:0007669"/>
    <property type="project" value="UniProtKB-KW"/>
</dbReference>
<dbReference type="PROSITE" id="PS50110">
    <property type="entry name" value="RESPONSE_REGULATORY"/>
    <property type="match status" value="1"/>
</dbReference>
<dbReference type="InterPro" id="IPR001789">
    <property type="entry name" value="Sig_transdc_resp-reg_receiver"/>
</dbReference>
<dbReference type="AlphaFoldDB" id="A0A7C9PHV7"/>
<evidence type="ECO:0000256" key="3">
    <source>
        <dbReference type="PROSITE-ProRule" id="PRU00169"/>
    </source>
</evidence>